<evidence type="ECO:0000313" key="4">
    <source>
        <dbReference type="Proteomes" id="UP000886520"/>
    </source>
</evidence>
<dbReference type="InterPro" id="IPR051091">
    <property type="entry name" value="O-Glucosyltr/Glycosyltrsf_90"/>
</dbReference>
<dbReference type="SMART" id="SM00672">
    <property type="entry name" value="CAP10"/>
    <property type="match status" value="1"/>
</dbReference>
<organism evidence="3 4">
    <name type="scientific">Adiantum capillus-veneris</name>
    <name type="common">Maidenhair fern</name>
    <dbReference type="NCBI Taxonomy" id="13818"/>
    <lineage>
        <taxon>Eukaryota</taxon>
        <taxon>Viridiplantae</taxon>
        <taxon>Streptophyta</taxon>
        <taxon>Embryophyta</taxon>
        <taxon>Tracheophyta</taxon>
        <taxon>Polypodiopsida</taxon>
        <taxon>Polypodiidae</taxon>
        <taxon>Polypodiales</taxon>
        <taxon>Pteridineae</taxon>
        <taxon>Pteridaceae</taxon>
        <taxon>Vittarioideae</taxon>
        <taxon>Adiantum</taxon>
    </lineage>
</organism>
<sequence>MSRSMPVSLSPEEGGQEVEMYLANAVQFVLMTCILHSIMRRRSVGFLFCSLCILFLVVAFLSTKFGRNDLISWYERRNFNDTNQWRNFQFWQKLTAESAPYYQCTVSACKAVINPNQTLLIAATDSSHNQNSCPFYFRYIHEDLAPWADGGITKKLLDKAKPLASFRIVIKGGKLFVEPYAACFQTRALFSIWGLLQLIEFYPGLVPDIDMLFGCEDTPKVHKRTFIYRPQPPPVFRYCSNMNSFDIPFPDWSFWGWPELHIKSWDKELSEILKENSAMIWEKRQPTAFWRGNTNTGGKLRKDLQHCNAAKCSAEIIHQNWNNETNMRSEESKLAQQCKHRYKIYVEGWGWSVSLKYILACDSPVFLLSPNFYDFFSRGLTPMKHYWPIRTNKLCRSIKFASDWGNNNTVEAQAMGKAGNEFIRKELSMKHVYDYMLHLLLEYAKMLQFEPMPGKFAKEMCHESFMCQATSHIEKSVYEDSMVKSHSKSSPCFLPTRDENRIETSMQQHLDIKRMIAEAEDRGLFSQN</sequence>
<proteinExistence type="predicted"/>
<comment type="caution">
    <text evidence="3">The sequence shown here is derived from an EMBL/GenBank/DDBJ whole genome shotgun (WGS) entry which is preliminary data.</text>
</comment>
<name>A0A9D4UH45_ADICA</name>
<keyword evidence="4" id="KW-1185">Reference proteome</keyword>
<feature type="domain" description="Glycosyl transferase CAP10" evidence="2">
    <location>
        <begin position="205"/>
        <end position="450"/>
    </location>
</feature>
<dbReference type="PANTHER" id="PTHR12203">
    <property type="entry name" value="KDEL LYS-ASP-GLU-LEU CONTAINING - RELATED"/>
    <property type="match status" value="1"/>
</dbReference>
<dbReference type="InterPro" id="IPR006598">
    <property type="entry name" value="CAP10"/>
</dbReference>
<feature type="transmembrane region" description="Helical" evidence="1">
    <location>
        <begin position="20"/>
        <end position="38"/>
    </location>
</feature>
<reference evidence="3" key="1">
    <citation type="submission" date="2021-01" db="EMBL/GenBank/DDBJ databases">
        <title>Adiantum capillus-veneris genome.</title>
        <authorList>
            <person name="Fang Y."/>
            <person name="Liao Q."/>
        </authorList>
    </citation>
    <scope>NUCLEOTIDE SEQUENCE</scope>
    <source>
        <strain evidence="3">H3</strain>
        <tissue evidence="3">Leaf</tissue>
    </source>
</reference>
<keyword evidence="1" id="KW-0812">Transmembrane</keyword>
<keyword evidence="1" id="KW-1133">Transmembrane helix</keyword>
<accession>A0A9D4UH45</accession>
<evidence type="ECO:0000256" key="1">
    <source>
        <dbReference type="SAM" id="Phobius"/>
    </source>
</evidence>
<dbReference type="AlphaFoldDB" id="A0A9D4UH45"/>
<gene>
    <name evidence="3" type="ORF">GOP47_0018318</name>
</gene>
<dbReference type="EMBL" id="JABFUD020000017">
    <property type="protein sequence ID" value="KAI5067790.1"/>
    <property type="molecule type" value="Genomic_DNA"/>
</dbReference>
<dbReference type="Pfam" id="PF05686">
    <property type="entry name" value="Glyco_transf_90"/>
    <property type="match status" value="1"/>
</dbReference>
<evidence type="ECO:0000313" key="3">
    <source>
        <dbReference type="EMBL" id="KAI5067790.1"/>
    </source>
</evidence>
<feature type="transmembrane region" description="Helical" evidence="1">
    <location>
        <begin position="45"/>
        <end position="62"/>
    </location>
</feature>
<dbReference type="OrthoDB" id="202415at2759"/>
<protein>
    <recommendedName>
        <fullName evidence="2">Glycosyl transferase CAP10 domain-containing protein</fullName>
    </recommendedName>
</protein>
<evidence type="ECO:0000259" key="2">
    <source>
        <dbReference type="SMART" id="SM00672"/>
    </source>
</evidence>
<keyword evidence="1" id="KW-0472">Membrane</keyword>
<dbReference type="PANTHER" id="PTHR12203:SF99">
    <property type="entry name" value="OS04G0534100 PROTEIN"/>
    <property type="match status" value="1"/>
</dbReference>
<dbReference type="Proteomes" id="UP000886520">
    <property type="component" value="Chromosome 17"/>
</dbReference>